<dbReference type="KEGG" id="zmk:HG535_0B04500"/>
<dbReference type="GO" id="GO:0000329">
    <property type="term" value="C:fungal-type vacuole membrane"/>
    <property type="evidence" value="ECO:0007669"/>
    <property type="project" value="InterPro"/>
</dbReference>
<feature type="domain" description="Tag1 N-terminal" evidence="3">
    <location>
        <begin position="64"/>
        <end position="255"/>
    </location>
</feature>
<dbReference type="PANTHER" id="PTHR35895:SF3">
    <property type="entry name" value="PRE-RRNA PROCESSING PROTEIN"/>
    <property type="match status" value="1"/>
</dbReference>
<feature type="compositionally biased region" description="Polar residues" evidence="1">
    <location>
        <begin position="9"/>
        <end position="23"/>
    </location>
</feature>
<dbReference type="InterPro" id="IPR055012">
    <property type="entry name" value="Tag1_N"/>
</dbReference>
<feature type="region of interest" description="Disordered" evidence="1">
    <location>
        <begin position="1"/>
        <end position="30"/>
    </location>
</feature>
<dbReference type="Pfam" id="PF22786">
    <property type="entry name" value="Tag1_C"/>
    <property type="match status" value="1"/>
</dbReference>
<dbReference type="GeneID" id="59235069"/>
<dbReference type="InterPro" id="IPR055011">
    <property type="entry name" value="Tag1_C"/>
</dbReference>
<dbReference type="EMBL" id="CP058605">
    <property type="protein sequence ID" value="QLG71408.1"/>
    <property type="molecule type" value="Genomic_DNA"/>
</dbReference>
<keyword evidence="7" id="KW-1185">Reference proteome</keyword>
<keyword evidence="2" id="KW-0812">Transmembrane</keyword>
<sequence>MNDDLETQPLVQHQSNETATAPTEISEERHGRLPSGVKLSAISLAIFALIIVVIAGIRLSHNLPSEQDIEDSVLSVSNWKVQKVHLDGWTNGHDLNNEGGKALQITMELDYWIDYDSWLQANDTELSHSEKKRYRFVSERLVRNACFAVNNLTTFDGEINNNNTVGSLSVHQPICIDLHNNISTRLNLTLYLEPNMDNIFRVLKKIWRHQYDELDLSSVVDVTLSKQATFFAYQWGFPLARLRNLQVNWKSIIDWNDITPTLGQLRHHLNQLTIKRLFVTDSVNGFRVHAEAELVEKIELLEWIELPQDSIFPLINWELKIQDCNNEYSIELPNAFCFTDAFKISDAPKLSAYSDIEGPLPDSLLSDVCWSDEENAITPMTNLLNKIFNGTELITMEVKGHTTTMGNDDLKSIIPLDILDKALSKISFFPIGTNFTLNSDTLIQDVTINGLKIKWVTSFLGEKRLSIAGKVVALISLPFYETNKNRLMIQHIKGDSRLYHDGKHFVTIPMKYWSRASSRIFRDEEIGTAVIEVSFDIKDDEVQVVNSVELTRVLNEILLKGKAIVDLSSNLDVLLTSPLGEMALMGLKGKGKALVRS</sequence>
<evidence type="ECO:0000259" key="3">
    <source>
        <dbReference type="Pfam" id="PF20775"/>
    </source>
</evidence>
<evidence type="ECO:0000256" key="2">
    <source>
        <dbReference type="SAM" id="Phobius"/>
    </source>
</evidence>
<feature type="domain" description="Tag1 C-terminal" evidence="4">
    <location>
        <begin position="485"/>
        <end position="596"/>
    </location>
</feature>
<evidence type="ECO:0000313" key="6">
    <source>
        <dbReference type="EMBL" id="QLG71408.1"/>
    </source>
</evidence>
<keyword evidence="2" id="KW-1133">Transmembrane helix</keyword>
<dbReference type="AlphaFoldDB" id="A0A7H9AYC4"/>
<feature type="domain" description="Tag1 middle barrel-like" evidence="5">
    <location>
        <begin position="270"/>
        <end position="431"/>
    </location>
</feature>
<dbReference type="PANTHER" id="PTHR35895">
    <property type="entry name" value="CHROMOSOME 16, WHOLE GENOME SHOTGUN SEQUENCE"/>
    <property type="match status" value="1"/>
</dbReference>
<dbReference type="RefSeq" id="XP_037143136.1">
    <property type="nucleotide sequence ID" value="XM_037287241.1"/>
</dbReference>
<dbReference type="InterPro" id="IPR046368">
    <property type="entry name" value="Tag1"/>
</dbReference>
<feature type="transmembrane region" description="Helical" evidence="2">
    <location>
        <begin position="39"/>
        <end position="59"/>
    </location>
</feature>
<proteinExistence type="predicted"/>
<dbReference type="Proteomes" id="UP000509704">
    <property type="component" value="Chromosome 2"/>
</dbReference>
<protein>
    <submittedName>
        <fullName evidence="6">Uncharacterized protein</fullName>
    </submittedName>
</protein>
<gene>
    <name evidence="6" type="ORF">HG535_0B04500</name>
</gene>
<evidence type="ECO:0000259" key="5">
    <source>
        <dbReference type="Pfam" id="PF22787"/>
    </source>
</evidence>
<name>A0A7H9AYC4_ZYGMR</name>
<dbReference type="InterPro" id="IPR055010">
    <property type="entry name" value="Tag1_M"/>
</dbReference>
<evidence type="ECO:0000256" key="1">
    <source>
        <dbReference type="SAM" id="MobiDB-lite"/>
    </source>
</evidence>
<accession>A0A7H9AYC4</accession>
<dbReference type="Pfam" id="PF22787">
    <property type="entry name" value="Tag1_M"/>
    <property type="match status" value="1"/>
</dbReference>
<organism evidence="6 7">
    <name type="scientific">Zygotorulaspora mrakii</name>
    <name type="common">Zygosaccharomyces mrakii</name>
    <dbReference type="NCBI Taxonomy" id="42260"/>
    <lineage>
        <taxon>Eukaryota</taxon>
        <taxon>Fungi</taxon>
        <taxon>Dikarya</taxon>
        <taxon>Ascomycota</taxon>
        <taxon>Saccharomycotina</taxon>
        <taxon>Saccharomycetes</taxon>
        <taxon>Saccharomycetales</taxon>
        <taxon>Saccharomycetaceae</taxon>
        <taxon>Zygotorulaspora</taxon>
    </lineage>
</organism>
<dbReference type="OrthoDB" id="5596576at2759"/>
<dbReference type="Pfam" id="PF20775">
    <property type="entry name" value="Tag1_N"/>
    <property type="match status" value="1"/>
</dbReference>
<keyword evidence="2" id="KW-0472">Membrane</keyword>
<evidence type="ECO:0000259" key="4">
    <source>
        <dbReference type="Pfam" id="PF22786"/>
    </source>
</evidence>
<evidence type="ECO:0000313" key="7">
    <source>
        <dbReference type="Proteomes" id="UP000509704"/>
    </source>
</evidence>
<reference evidence="6 7" key="1">
    <citation type="submission" date="2020-07" db="EMBL/GenBank/DDBJ databases">
        <title>The yeast mating-type switching endonuclease HO is a domesticated member of an unorthodox homing genetic element family.</title>
        <authorList>
            <person name="Coughlan A.Y."/>
            <person name="Lombardi L."/>
            <person name="Braun-Galleani S."/>
            <person name="Martos A.R."/>
            <person name="Galeote V."/>
            <person name="Bigey F."/>
            <person name="Dequin S."/>
            <person name="Byrne K.P."/>
            <person name="Wolfe K.H."/>
        </authorList>
    </citation>
    <scope>NUCLEOTIDE SEQUENCE [LARGE SCALE GENOMIC DNA]</scope>
    <source>
        <strain evidence="6 7">NRRL Y-6702</strain>
    </source>
</reference>